<evidence type="ECO:0000256" key="6">
    <source>
        <dbReference type="SAM" id="Phobius"/>
    </source>
</evidence>
<comment type="caution">
    <text evidence="9">The sequence shown here is derived from an EMBL/GenBank/DDBJ whole genome shotgun (WGS) entry which is preliminary data.</text>
</comment>
<feature type="domain" description="MacB-like periplasmic core" evidence="8">
    <location>
        <begin position="19"/>
        <end position="227"/>
    </location>
</feature>
<dbReference type="InterPro" id="IPR003838">
    <property type="entry name" value="ABC3_permease_C"/>
</dbReference>
<sequence length="388" mass="42603">MFEINIALRHIKARRRQTTFSVIAVALSVAIIIVSMSMLTGFRENIIETTVENQAHITVSPKENEDYIFLYHGLESFIREQEGVAAVSSYYRGDAAIQYRHNVEGAVLSGVRPVDEDYVLDVKKDMIAGEFESILGSGNRIILGSKLADKLEVGMDDTVTVSFLGSKPSDFKITGIIQRGTAADETLAYANLERVQDFYGKSGIVTGIGIRVSDVYAVEPLADRIDQVTGYDAESWMEQSSEILNLLNTQKQFVFIFYLMIFAISGFSIANILNMIVMEKVGEIGMLLAMGTSRKSILVIFLLEAGILGIIGVMIGAVLGYISCILLISYTIPVPPEMYFGLDHLPIRIAPENFLIAGAFSMVINILAGINPAHRASKMDPVEAIHSV</sequence>
<organism evidence="9 10">
    <name type="scientific">Candidatus Argoarchaeum ethanivorans</name>
    <dbReference type="NCBI Taxonomy" id="2608793"/>
    <lineage>
        <taxon>Archaea</taxon>
        <taxon>Methanobacteriati</taxon>
        <taxon>Methanobacteriota</taxon>
        <taxon>Stenosarchaea group</taxon>
        <taxon>Methanomicrobia</taxon>
        <taxon>Methanosarcinales</taxon>
        <taxon>Methanosarcinales incertae sedis</taxon>
        <taxon>GOM Arc I cluster</taxon>
        <taxon>Candidatus Argoarchaeum</taxon>
    </lineage>
</organism>
<evidence type="ECO:0000259" key="7">
    <source>
        <dbReference type="Pfam" id="PF02687"/>
    </source>
</evidence>
<dbReference type="PANTHER" id="PTHR30489">
    <property type="entry name" value="LIPOPROTEIN-RELEASING SYSTEM TRANSMEMBRANE PROTEIN LOLE"/>
    <property type="match status" value="1"/>
</dbReference>
<dbReference type="Pfam" id="PF12704">
    <property type="entry name" value="MacB_PCD"/>
    <property type="match status" value="1"/>
</dbReference>
<evidence type="ECO:0000256" key="3">
    <source>
        <dbReference type="ARBA" id="ARBA00022692"/>
    </source>
</evidence>
<comment type="subcellular location">
    <subcellularLocation>
        <location evidence="1">Cell membrane</location>
        <topology evidence="1">Multi-pass membrane protein</topology>
    </subcellularLocation>
</comment>
<keyword evidence="4 6" id="KW-1133">Transmembrane helix</keyword>
<feature type="domain" description="ABC3 transporter permease C-terminal" evidence="7">
    <location>
        <begin position="255"/>
        <end position="381"/>
    </location>
</feature>
<evidence type="ECO:0000259" key="8">
    <source>
        <dbReference type="Pfam" id="PF12704"/>
    </source>
</evidence>
<feature type="transmembrane region" description="Helical" evidence="6">
    <location>
        <begin position="20"/>
        <end position="42"/>
    </location>
</feature>
<feature type="transmembrane region" description="Helical" evidence="6">
    <location>
        <begin position="297"/>
        <end position="330"/>
    </location>
</feature>
<dbReference type="Proteomes" id="UP000612009">
    <property type="component" value="Unassembled WGS sequence"/>
</dbReference>
<dbReference type="GO" id="GO:0044874">
    <property type="term" value="P:lipoprotein localization to outer membrane"/>
    <property type="evidence" value="ECO:0007669"/>
    <property type="project" value="TreeGrafter"/>
</dbReference>
<evidence type="ECO:0000256" key="2">
    <source>
        <dbReference type="ARBA" id="ARBA00022475"/>
    </source>
</evidence>
<dbReference type="InterPro" id="IPR051447">
    <property type="entry name" value="Lipoprotein-release_system"/>
</dbReference>
<keyword evidence="2" id="KW-1003">Cell membrane</keyword>
<dbReference type="GO" id="GO:0098797">
    <property type="term" value="C:plasma membrane protein complex"/>
    <property type="evidence" value="ECO:0007669"/>
    <property type="project" value="TreeGrafter"/>
</dbReference>
<evidence type="ECO:0000256" key="1">
    <source>
        <dbReference type="ARBA" id="ARBA00004651"/>
    </source>
</evidence>
<protein>
    <submittedName>
        <fullName evidence="9">FtsX-like permease family protein</fullName>
    </submittedName>
</protein>
<accession>A0A811TA64</accession>
<evidence type="ECO:0000256" key="4">
    <source>
        <dbReference type="ARBA" id="ARBA00022989"/>
    </source>
</evidence>
<dbReference type="PANTHER" id="PTHR30489:SF0">
    <property type="entry name" value="LIPOPROTEIN-RELEASING SYSTEM TRANSMEMBRANE PROTEIN LOLE"/>
    <property type="match status" value="1"/>
</dbReference>
<feature type="transmembrane region" description="Helical" evidence="6">
    <location>
        <begin position="350"/>
        <end position="370"/>
    </location>
</feature>
<dbReference type="Pfam" id="PF02687">
    <property type="entry name" value="FtsX"/>
    <property type="match status" value="1"/>
</dbReference>
<dbReference type="AlphaFoldDB" id="A0A811TA64"/>
<evidence type="ECO:0000313" key="10">
    <source>
        <dbReference type="Proteomes" id="UP000612009"/>
    </source>
</evidence>
<keyword evidence="3 6" id="KW-0812">Transmembrane</keyword>
<dbReference type="EMBL" id="CAJHIR010000015">
    <property type="protein sequence ID" value="CAD6492688.1"/>
    <property type="molecule type" value="Genomic_DNA"/>
</dbReference>
<evidence type="ECO:0000256" key="5">
    <source>
        <dbReference type="ARBA" id="ARBA00023136"/>
    </source>
</evidence>
<evidence type="ECO:0000313" key="9">
    <source>
        <dbReference type="EMBL" id="CAD6492688.1"/>
    </source>
</evidence>
<dbReference type="InterPro" id="IPR025857">
    <property type="entry name" value="MacB_PCD"/>
</dbReference>
<feature type="transmembrane region" description="Helical" evidence="6">
    <location>
        <begin position="255"/>
        <end position="277"/>
    </location>
</feature>
<reference evidence="9" key="1">
    <citation type="submission" date="2020-10" db="EMBL/GenBank/DDBJ databases">
        <authorList>
            <person name="Hahn C.J."/>
            <person name="Laso-Perez R."/>
            <person name="Vulcano F."/>
            <person name="Vaziourakis K.-M."/>
            <person name="Stokke R."/>
            <person name="Steen I.H."/>
            <person name="Teske A."/>
            <person name="Boetius A."/>
            <person name="Liebeke M."/>
            <person name="Amann R."/>
            <person name="Knittel K."/>
        </authorList>
    </citation>
    <scope>NUCLEOTIDE SEQUENCE</scope>
    <source>
        <strain evidence="9">Gfbio:e3339647-f889-4370-9287-4fb5cb688e4c:AG392J18_GoMArc1</strain>
    </source>
</reference>
<proteinExistence type="predicted"/>
<gene>
    <name evidence="9" type="ORF">LAKADJCE_00347</name>
</gene>
<keyword evidence="5 6" id="KW-0472">Membrane</keyword>
<name>A0A811TA64_9EURY</name>